<protein>
    <submittedName>
        <fullName evidence="1">Uncharacterized protein</fullName>
    </submittedName>
</protein>
<comment type="caution">
    <text evidence="1">The sequence shown here is derived from an EMBL/GenBank/DDBJ whole genome shotgun (WGS) entry which is preliminary data.</text>
</comment>
<evidence type="ECO:0000313" key="1">
    <source>
        <dbReference type="EMBL" id="KAH9288454.1"/>
    </source>
</evidence>
<evidence type="ECO:0000313" key="2">
    <source>
        <dbReference type="Proteomes" id="UP000824469"/>
    </source>
</evidence>
<reference evidence="1 2" key="1">
    <citation type="journal article" date="2021" name="Nat. Plants">
        <title>The Taxus genome provides insights into paclitaxel biosynthesis.</title>
        <authorList>
            <person name="Xiong X."/>
            <person name="Gou J."/>
            <person name="Liao Q."/>
            <person name="Li Y."/>
            <person name="Zhou Q."/>
            <person name="Bi G."/>
            <person name="Li C."/>
            <person name="Du R."/>
            <person name="Wang X."/>
            <person name="Sun T."/>
            <person name="Guo L."/>
            <person name="Liang H."/>
            <person name="Lu P."/>
            <person name="Wu Y."/>
            <person name="Zhang Z."/>
            <person name="Ro D.K."/>
            <person name="Shang Y."/>
            <person name="Huang S."/>
            <person name="Yan J."/>
        </authorList>
    </citation>
    <scope>NUCLEOTIDE SEQUENCE [LARGE SCALE GENOMIC DNA]</scope>
    <source>
        <strain evidence="1">Ta-2019</strain>
    </source>
</reference>
<dbReference type="Proteomes" id="UP000824469">
    <property type="component" value="Unassembled WGS sequence"/>
</dbReference>
<proteinExistence type="predicted"/>
<sequence length="57" mass="6292">TRATPPSYQHIIALDNTILDSMLGLACENVDKNDVTSNVENVHVHDDVSHTSQDECK</sequence>
<dbReference type="EMBL" id="JAHRHJ020003813">
    <property type="protein sequence ID" value="KAH9288454.1"/>
    <property type="molecule type" value="Genomic_DNA"/>
</dbReference>
<feature type="non-terminal residue" evidence="1">
    <location>
        <position position="1"/>
    </location>
</feature>
<dbReference type="AlphaFoldDB" id="A0AA38C1S7"/>
<keyword evidence="2" id="KW-1185">Reference proteome</keyword>
<organism evidence="1 2">
    <name type="scientific">Taxus chinensis</name>
    <name type="common">Chinese yew</name>
    <name type="synonym">Taxus wallichiana var. chinensis</name>
    <dbReference type="NCBI Taxonomy" id="29808"/>
    <lineage>
        <taxon>Eukaryota</taxon>
        <taxon>Viridiplantae</taxon>
        <taxon>Streptophyta</taxon>
        <taxon>Embryophyta</taxon>
        <taxon>Tracheophyta</taxon>
        <taxon>Spermatophyta</taxon>
        <taxon>Pinopsida</taxon>
        <taxon>Pinidae</taxon>
        <taxon>Conifers II</taxon>
        <taxon>Cupressales</taxon>
        <taxon>Taxaceae</taxon>
        <taxon>Taxus</taxon>
    </lineage>
</organism>
<name>A0AA38C1S7_TAXCH</name>
<gene>
    <name evidence="1" type="ORF">KI387_032571</name>
</gene>
<feature type="non-terminal residue" evidence="1">
    <location>
        <position position="57"/>
    </location>
</feature>
<accession>A0AA38C1S7</accession>